<evidence type="ECO:0000313" key="1">
    <source>
        <dbReference type="EnsemblPlants" id="PGSC0003DMT400035171"/>
    </source>
</evidence>
<sequence>MGRIVVLGNLRGAGRQPSDFRGACWALCTARRPKGETSEPLLGRAGWHDAPTFSPENPTFLLCFSNSKPS</sequence>
<reference evidence="1" key="2">
    <citation type="submission" date="2015-06" db="UniProtKB">
        <authorList>
            <consortium name="EnsemblPlants"/>
        </authorList>
    </citation>
    <scope>IDENTIFICATION</scope>
    <source>
        <strain evidence="1">DM1-3 516 R44</strain>
    </source>
</reference>
<name>M1B1X5_SOLTU</name>
<proteinExistence type="predicted"/>
<dbReference type="HOGENOM" id="CLU_2762801_0_0_1"/>
<dbReference type="PaxDb" id="4113-PGSC0003DMT400035171"/>
<evidence type="ECO:0000313" key="2">
    <source>
        <dbReference type="Proteomes" id="UP000011115"/>
    </source>
</evidence>
<dbReference type="Gramene" id="PGSC0003DMT400035171">
    <property type="protein sequence ID" value="PGSC0003DMT400035171"/>
    <property type="gene ID" value="PGSC0003DMG403013517"/>
</dbReference>
<reference evidence="2" key="1">
    <citation type="journal article" date="2011" name="Nature">
        <title>Genome sequence and analysis of the tuber crop potato.</title>
        <authorList>
            <consortium name="The Potato Genome Sequencing Consortium"/>
        </authorList>
    </citation>
    <scope>NUCLEOTIDE SEQUENCE [LARGE SCALE GENOMIC DNA]</scope>
    <source>
        <strain evidence="2">cv. DM1-3 516 R44</strain>
    </source>
</reference>
<protein>
    <submittedName>
        <fullName evidence="1">Polyprotein</fullName>
    </submittedName>
</protein>
<dbReference type="EnsemblPlants" id="PGSC0003DMT400035171">
    <property type="protein sequence ID" value="PGSC0003DMT400035171"/>
    <property type="gene ID" value="PGSC0003DMG403013517"/>
</dbReference>
<keyword evidence="2" id="KW-1185">Reference proteome</keyword>
<dbReference type="InParanoid" id="M1B1X5"/>
<accession>M1B1X5</accession>
<organism evidence="1 2">
    <name type="scientific">Solanum tuberosum</name>
    <name type="common">Potato</name>
    <dbReference type="NCBI Taxonomy" id="4113"/>
    <lineage>
        <taxon>Eukaryota</taxon>
        <taxon>Viridiplantae</taxon>
        <taxon>Streptophyta</taxon>
        <taxon>Embryophyta</taxon>
        <taxon>Tracheophyta</taxon>
        <taxon>Spermatophyta</taxon>
        <taxon>Magnoliopsida</taxon>
        <taxon>eudicotyledons</taxon>
        <taxon>Gunneridae</taxon>
        <taxon>Pentapetalae</taxon>
        <taxon>asterids</taxon>
        <taxon>lamiids</taxon>
        <taxon>Solanales</taxon>
        <taxon>Solanaceae</taxon>
        <taxon>Solanoideae</taxon>
        <taxon>Solaneae</taxon>
        <taxon>Solanum</taxon>
    </lineage>
</organism>
<dbReference type="Proteomes" id="UP000011115">
    <property type="component" value="Unassembled WGS sequence"/>
</dbReference>
<dbReference type="AlphaFoldDB" id="M1B1X5"/>